<organism evidence="1 2">
    <name type="scientific">Entomophthora muscae</name>
    <dbReference type="NCBI Taxonomy" id="34485"/>
    <lineage>
        <taxon>Eukaryota</taxon>
        <taxon>Fungi</taxon>
        <taxon>Fungi incertae sedis</taxon>
        <taxon>Zoopagomycota</taxon>
        <taxon>Entomophthoromycotina</taxon>
        <taxon>Entomophthoromycetes</taxon>
        <taxon>Entomophthorales</taxon>
        <taxon>Entomophthoraceae</taxon>
        <taxon>Entomophthora</taxon>
    </lineage>
</organism>
<evidence type="ECO:0000313" key="1">
    <source>
        <dbReference type="EMBL" id="KAJ9063565.1"/>
    </source>
</evidence>
<proteinExistence type="predicted"/>
<protein>
    <submittedName>
        <fullName evidence="1">Uncharacterized protein</fullName>
    </submittedName>
</protein>
<dbReference type="EMBL" id="QTSX02004967">
    <property type="protein sequence ID" value="KAJ9063565.1"/>
    <property type="molecule type" value="Genomic_DNA"/>
</dbReference>
<comment type="caution">
    <text evidence="1">The sequence shown here is derived from an EMBL/GenBank/DDBJ whole genome shotgun (WGS) entry which is preliminary data.</text>
</comment>
<sequence>MLFITFLSAVCSSQVYSKREFLAWAERNILSSKLAIGLEKHSCTDDLRPHPRGSKPCYMMAAGHLSNNISDIHGIVQPKAKLSDALFLYSGSRKKAYELQEQGFDYVVIAAEKDPQCKYVFHKLISLAPALIGPGSTTITQAHSKQAINSWITGGRFSVSTSSLFPVGEFELKVSLDHERSAIKTVGSTVSRTFQSPAGQSCVPSMLSASAVCQKTEARFYLGKKGLLIEHKLVNLKNMLLPTFQGSTDYFTHKLGCIDYSRV</sequence>
<evidence type="ECO:0000313" key="2">
    <source>
        <dbReference type="Proteomes" id="UP001165960"/>
    </source>
</evidence>
<accession>A0ACC2SMI0</accession>
<name>A0ACC2SMI0_9FUNG</name>
<reference evidence="1" key="1">
    <citation type="submission" date="2022-04" db="EMBL/GenBank/DDBJ databases">
        <title>Genome of the entomopathogenic fungus Entomophthora muscae.</title>
        <authorList>
            <person name="Elya C."/>
            <person name="Lovett B.R."/>
            <person name="Lee E."/>
            <person name="Macias A.M."/>
            <person name="Hajek A.E."/>
            <person name="De Bivort B.L."/>
            <person name="Kasson M.T."/>
            <person name="De Fine Licht H.H."/>
            <person name="Stajich J.E."/>
        </authorList>
    </citation>
    <scope>NUCLEOTIDE SEQUENCE</scope>
    <source>
        <strain evidence="1">Berkeley</strain>
    </source>
</reference>
<dbReference type="Proteomes" id="UP001165960">
    <property type="component" value="Unassembled WGS sequence"/>
</dbReference>
<gene>
    <name evidence="1" type="ORF">DSO57_1039568</name>
</gene>
<keyword evidence="2" id="KW-1185">Reference proteome</keyword>